<dbReference type="EMBL" id="CAJEWB010000003">
    <property type="protein sequence ID" value="CAD2071573.1"/>
    <property type="molecule type" value="Genomic_DNA"/>
</dbReference>
<keyword evidence="2" id="KW-1185">Reference proteome</keyword>
<gene>
    <name evidence="1" type="ORF">JEOPIN946_00106</name>
</gene>
<evidence type="ECO:0000313" key="1">
    <source>
        <dbReference type="EMBL" id="CAD2071573.1"/>
    </source>
</evidence>
<dbReference type="SUPFAM" id="SSF51161">
    <property type="entry name" value="Trimeric LpxA-like enzymes"/>
    <property type="match status" value="1"/>
</dbReference>
<sequence length="164" mass="18626">MRKVERFKVKGPNPLWRMYRTISFLKVAKNFVVIELGRFMPSTRLKHVFYKRGLNMKLGNHVSVAYKAMPDLFYPERITIGNNSIIGYNTTILTHEYLIDEYRIGDVVIGQQTMVGANVTVLPGVTIGENCMIGAGTVVSKDVPDNSLAYGNPMIIKERQNERE</sequence>
<dbReference type="InterPro" id="IPR011004">
    <property type="entry name" value="Trimer_LpxA-like_sf"/>
</dbReference>
<proteinExistence type="predicted"/>
<dbReference type="PANTHER" id="PTHR43300:SF6">
    <property type="entry name" value="ACETYLTRANSFERASE YVOF-RELATED"/>
    <property type="match status" value="1"/>
</dbReference>
<dbReference type="InterPro" id="IPR050179">
    <property type="entry name" value="Trans_hexapeptide_repeat"/>
</dbReference>
<dbReference type="RefSeq" id="WP_186075883.1">
    <property type="nucleotide sequence ID" value="NZ_CAJEWB010000003.1"/>
</dbReference>
<organism evidence="1 2">
    <name type="scientific">Phocicoccus pinnipedialis</name>
    <dbReference type="NCBI Taxonomy" id="110845"/>
    <lineage>
        <taxon>Bacteria</taxon>
        <taxon>Bacillati</taxon>
        <taxon>Bacillota</taxon>
        <taxon>Bacilli</taxon>
        <taxon>Bacillales</taxon>
        <taxon>Salinicoccaceae</taxon>
        <taxon>Phocicoccus</taxon>
    </lineage>
</organism>
<keyword evidence="1" id="KW-0808">Transferase</keyword>
<dbReference type="Pfam" id="PF00132">
    <property type="entry name" value="Hexapep"/>
    <property type="match status" value="1"/>
</dbReference>
<accession>A0A6V7R3E7</accession>
<dbReference type="Proteomes" id="UP000588186">
    <property type="component" value="Unassembled WGS sequence"/>
</dbReference>
<protein>
    <submittedName>
        <fullName evidence="1">Acetyltransferase</fullName>
    </submittedName>
</protein>
<evidence type="ECO:0000313" key="2">
    <source>
        <dbReference type="Proteomes" id="UP000588186"/>
    </source>
</evidence>
<dbReference type="InterPro" id="IPR001451">
    <property type="entry name" value="Hexapep"/>
</dbReference>
<dbReference type="AlphaFoldDB" id="A0A6V7R3E7"/>
<dbReference type="CDD" id="cd04647">
    <property type="entry name" value="LbH_MAT_like"/>
    <property type="match status" value="1"/>
</dbReference>
<dbReference type="PANTHER" id="PTHR43300">
    <property type="entry name" value="ACETYLTRANSFERASE"/>
    <property type="match status" value="1"/>
</dbReference>
<name>A0A6V7R3E7_9BACL</name>
<dbReference type="Gene3D" id="2.160.10.10">
    <property type="entry name" value="Hexapeptide repeat proteins"/>
    <property type="match status" value="1"/>
</dbReference>
<reference evidence="1 2" key="1">
    <citation type="submission" date="2020-07" db="EMBL/GenBank/DDBJ databases">
        <authorList>
            <person name="Criscuolo A."/>
        </authorList>
    </citation>
    <scope>NUCLEOTIDE SEQUENCE [LARGE SCALE GENOMIC DNA]</scope>
    <source>
        <strain evidence="1">CIP107946</strain>
    </source>
</reference>
<dbReference type="GO" id="GO:0016740">
    <property type="term" value="F:transferase activity"/>
    <property type="evidence" value="ECO:0007669"/>
    <property type="project" value="UniProtKB-KW"/>
</dbReference>
<comment type="caution">
    <text evidence="1">The sequence shown here is derived from an EMBL/GenBank/DDBJ whole genome shotgun (WGS) entry which is preliminary data.</text>
</comment>